<sequence length="600" mass="67905">MTHTFHIPVLGLGYSIDTPLKVARYGISSVVSITDDELCERMRKFHCAENQLEYVAIAKEDEDGRARRITAYLNLLHRLVNEQFRLLRLQSFAPGNDIHNYFELLPQHSRPKMIYRHMMQMEKGEEKDVLQKELRWQMTAGGIDVNIMSKVDKANYNAAHENLGNDFTDAVAAMRGFANSTLYSSVVISAGLNPRLYAYMETCKDFFPDKAGLIRKKIILKVSDFRSALIQAKMLAKKGLWVNEFRVESGLNCGGHAFATEGFLLGPILEEFKQKRTELSNELYGIYHSALQAKDIRVSTKPGLKITAQGGIGTAEEHSFLINYYQLDAAGWGSPFLLVPEVTNVDNNTLAALAGATSEDYYISNSSPLGVLFNNFKQSTMEEQRLQRIEKGRPGSPCKKKLLSTNTEFTALPICTASREYQHLKIKELMLTETEPDVLKEKLDAVTEKICLCEGLCASTYLKNGMLKPRENKAVSICPGPNLAYFSKTYTLREMVNHIYGKEAISFKISRPNLFINELNLYVEYLKKDLNAQLDDLNTKKQKYFENFTTQLQNGINYYKNMIPELKLSTALAAQELQQQLQNAEEKLRVIAGQLNAKLS</sequence>
<proteinExistence type="predicted"/>
<accession>A0A521EUX0</accession>
<organism evidence="2 3">
    <name type="scientific">Pedobacter westerhofensis</name>
    <dbReference type="NCBI Taxonomy" id="425512"/>
    <lineage>
        <taxon>Bacteria</taxon>
        <taxon>Pseudomonadati</taxon>
        <taxon>Bacteroidota</taxon>
        <taxon>Sphingobacteriia</taxon>
        <taxon>Sphingobacteriales</taxon>
        <taxon>Sphingobacteriaceae</taxon>
        <taxon>Pedobacter</taxon>
    </lineage>
</organism>
<reference evidence="2 3" key="1">
    <citation type="submission" date="2017-05" db="EMBL/GenBank/DDBJ databases">
        <authorList>
            <person name="Varghese N."/>
            <person name="Submissions S."/>
        </authorList>
    </citation>
    <scope>NUCLEOTIDE SEQUENCE [LARGE SCALE GENOMIC DNA]</scope>
    <source>
        <strain evidence="2 3">DSM 19036</strain>
    </source>
</reference>
<dbReference type="Proteomes" id="UP000320300">
    <property type="component" value="Unassembled WGS sequence"/>
</dbReference>
<gene>
    <name evidence="2" type="ORF">SAMN06265348_109164</name>
</gene>
<dbReference type="EMBL" id="FXTN01000009">
    <property type="protein sequence ID" value="SMO87717.1"/>
    <property type="molecule type" value="Genomic_DNA"/>
</dbReference>
<name>A0A521EUX0_9SPHI</name>
<evidence type="ECO:0000313" key="2">
    <source>
        <dbReference type="EMBL" id="SMO87717.1"/>
    </source>
</evidence>
<dbReference type="OrthoDB" id="9811599at2"/>
<dbReference type="AlphaFoldDB" id="A0A521EUX0"/>
<protein>
    <submittedName>
        <fullName evidence="2">Uncharacterized protein</fullName>
    </submittedName>
</protein>
<dbReference type="RefSeq" id="WP_142529578.1">
    <property type="nucleotide sequence ID" value="NZ_CBCSJO010000009.1"/>
</dbReference>
<evidence type="ECO:0000256" key="1">
    <source>
        <dbReference type="SAM" id="Coils"/>
    </source>
</evidence>
<keyword evidence="3" id="KW-1185">Reference proteome</keyword>
<feature type="coiled-coil region" evidence="1">
    <location>
        <begin position="527"/>
        <end position="594"/>
    </location>
</feature>
<evidence type="ECO:0000313" key="3">
    <source>
        <dbReference type="Proteomes" id="UP000320300"/>
    </source>
</evidence>
<keyword evidence="1" id="KW-0175">Coiled coil</keyword>